<dbReference type="Proteomes" id="UP000094969">
    <property type="component" value="Chromosome"/>
</dbReference>
<reference evidence="1 2" key="1">
    <citation type="journal article" date="2015" name="Antonie Van Leeuwenhoek">
        <title>Bosea vaviloviae sp. nov., a new species of slow-growing rhizobia isolated from nodules of the relict species Vavilovia formosa (Stev.) Fed.</title>
        <authorList>
            <person name="Safronova V.I."/>
            <person name="Kuznetsova I.G."/>
            <person name="Sazanova A.L."/>
            <person name="Kimeklis A.K."/>
            <person name="Belimov A.A."/>
            <person name="Andronov E.E."/>
            <person name="Pinaev A.G."/>
            <person name="Chizhevskaya E.P."/>
            <person name="Pukhaev A.R."/>
            <person name="Popov K.P."/>
            <person name="Willems A."/>
            <person name="Tikhonovich I.A."/>
        </authorList>
    </citation>
    <scope>NUCLEOTIDE SEQUENCE [LARGE SCALE GENOMIC DNA]</scope>
    <source>
        <strain evidence="1 2">Vaf18</strain>
    </source>
</reference>
<dbReference type="KEGG" id="bvv:BHK69_25195"/>
<evidence type="ECO:0000313" key="2">
    <source>
        <dbReference type="Proteomes" id="UP000094969"/>
    </source>
</evidence>
<name>A0A1D7UBL5_9HYPH</name>
<organism evidence="1 2">
    <name type="scientific">Bosea vaviloviae</name>
    <dbReference type="NCBI Taxonomy" id="1526658"/>
    <lineage>
        <taxon>Bacteria</taxon>
        <taxon>Pseudomonadati</taxon>
        <taxon>Pseudomonadota</taxon>
        <taxon>Alphaproteobacteria</taxon>
        <taxon>Hyphomicrobiales</taxon>
        <taxon>Boseaceae</taxon>
        <taxon>Bosea</taxon>
    </lineage>
</organism>
<evidence type="ECO:0008006" key="3">
    <source>
        <dbReference type="Google" id="ProtNLM"/>
    </source>
</evidence>
<keyword evidence="2" id="KW-1185">Reference proteome</keyword>
<gene>
    <name evidence="1" type="ORF">BHK69_25195</name>
</gene>
<evidence type="ECO:0000313" key="1">
    <source>
        <dbReference type="EMBL" id="AOO84766.1"/>
    </source>
</evidence>
<dbReference type="AlphaFoldDB" id="A0A1D7UBL5"/>
<dbReference type="InterPro" id="IPR025528">
    <property type="entry name" value="BrnA_antitoxin"/>
</dbReference>
<dbReference type="STRING" id="1526658.BHK69_25195"/>
<sequence length="81" mass="8959">MSDNPELTDEELAGLRPMKEALPDLYAALQAEIGKRGPAKTKEAISIRLDIDLVEKLRASGPGWQSRVNEALREWLEKSAA</sequence>
<proteinExistence type="predicted"/>
<protein>
    <recommendedName>
        <fullName evidence="3">BrnA antitoxin of type II toxin-antitoxin system</fullName>
    </recommendedName>
</protein>
<dbReference type="EMBL" id="CP017147">
    <property type="protein sequence ID" value="AOO84766.1"/>
    <property type="molecule type" value="Genomic_DNA"/>
</dbReference>
<accession>A0A1D7UBL5</accession>
<dbReference type="Pfam" id="PF14384">
    <property type="entry name" value="BrnA_antitoxin"/>
    <property type="match status" value="1"/>
</dbReference>